<comment type="caution">
    <text evidence="3">The sequence shown here is derived from an EMBL/GenBank/DDBJ whole genome shotgun (WGS) entry which is preliminary data.</text>
</comment>
<evidence type="ECO:0000256" key="1">
    <source>
        <dbReference type="SAM" id="MobiDB-lite"/>
    </source>
</evidence>
<keyword evidence="2" id="KW-1133">Transmembrane helix</keyword>
<accession>A0A7Z1AZT4</accession>
<keyword evidence="2" id="KW-0472">Membrane</keyword>
<keyword evidence="2" id="KW-0812">Transmembrane</keyword>
<organism evidence="3 4">
    <name type="scientific">Actinophytocola xinjiangensis</name>
    <dbReference type="NCBI Taxonomy" id="485602"/>
    <lineage>
        <taxon>Bacteria</taxon>
        <taxon>Bacillati</taxon>
        <taxon>Actinomycetota</taxon>
        <taxon>Actinomycetes</taxon>
        <taxon>Pseudonocardiales</taxon>
        <taxon>Pseudonocardiaceae</taxon>
    </lineage>
</organism>
<feature type="region of interest" description="Disordered" evidence="1">
    <location>
        <begin position="124"/>
        <end position="157"/>
    </location>
</feature>
<dbReference type="OrthoDB" id="3693726at2"/>
<name>A0A7Z1AZT4_9PSEU</name>
<feature type="transmembrane region" description="Helical" evidence="2">
    <location>
        <begin position="77"/>
        <end position="99"/>
    </location>
</feature>
<evidence type="ECO:0000256" key="2">
    <source>
        <dbReference type="SAM" id="Phobius"/>
    </source>
</evidence>
<protein>
    <submittedName>
        <fullName evidence="3">Uncharacterized protein</fullName>
    </submittedName>
</protein>
<dbReference type="AlphaFoldDB" id="A0A7Z1AZT4"/>
<evidence type="ECO:0000313" key="3">
    <source>
        <dbReference type="EMBL" id="OLF13854.1"/>
    </source>
</evidence>
<feature type="transmembrane region" description="Helical" evidence="2">
    <location>
        <begin position="6"/>
        <end position="25"/>
    </location>
</feature>
<sequence length="157" mass="17121">MDTNSYLAFLLIGTVLVLLDGQVIYRNGRRFLRQSGPNAAAESLTRLVSVLFHLVVLGVLALISTVDLPADNATEGIVLRLGVTLIVLGVAHWVAITALTRIRDRQEFDEVRQEREARRLANEQADAAYGTAVPNPAESPAYTGRSATSALNRQLPR</sequence>
<evidence type="ECO:0000313" key="4">
    <source>
        <dbReference type="Proteomes" id="UP000185696"/>
    </source>
</evidence>
<dbReference type="Proteomes" id="UP000185696">
    <property type="component" value="Unassembled WGS sequence"/>
</dbReference>
<keyword evidence="4" id="KW-1185">Reference proteome</keyword>
<feature type="compositionally biased region" description="Polar residues" evidence="1">
    <location>
        <begin position="145"/>
        <end position="157"/>
    </location>
</feature>
<dbReference type="RefSeq" id="WP_075130802.1">
    <property type="nucleotide sequence ID" value="NZ_MSIF01000001.1"/>
</dbReference>
<dbReference type="EMBL" id="MSIF01000001">
    <property type="protein sequence ID" value="OLF13854.1"/>
    <property type="molecule type" value="Genomic_DNA"/>
</dbReference>
<reference evidence="3 4" key="1">
    <citation type="submission" date="2016-12" db="EMBL/GenBank/DDBJ databases">
        <title>The draft genome sequence of Actinophytocola xinjiangensis.</title>
        <authorList>
            <person name="Wang W."/>
            <person name="Yuan L."/>
        </authorList>
    </citation>
    <scope>NUCLEOTIDE SEQUENCE [LARGE SCALE GENOMIC DNA]</scope>
    <source>
        <strain evidence="3 4">CGMCC 4.4663</strain>
    </source>
</reference>
<gene>
    <name evidence="3" type="ORF">BLA60_01310</name>
</gene>
<feature type="transmembrane region" description="Helical" evidence="2">
    <location>
        <begin position="46"/>
        <end position="65"/>
    </location>
</feature>
<proteinExistence type="predicted"/>